<dbReference type="PRINTS" id="PR00385">
    <property type="entry name" value="P450"/>
</dbReference>
<name>A0A8T9CG47_9HELO</name>
<evidence type="ECO:0000256" key="3">
    <source>
        <dbReference type="ARBA" id="ARBA00023004"/>
    </source>
</evidence>
<keyword evidence="5" id="KW-0503">Monooxygenase</keyword>
<keyword evidence="4 5" id="KW-0349">Heme</keyword>
<dbReference type="EMBL" id="QGMK01000051">
    <property type="protein sequence ID" value="TVY84829.1"/>
    <property type="molecule type" value="Genomic_DNA"/>
</dbReference>
<proteinExistence type="inferred from homology"/>
<dbReference type="GO" id="GO:0016705">
    <property type="term" value="F:oxidoreductase activity, acting on paired donors, with incorporation or reduction of molecular oxygen"/>
    <property type="evidence" value="ECO:0007669"/>
    <property type="project" value="InterPro"/>
</dbReference>
<dbReference type="InterPro" id="IPR002401">
    <property type="entry name" value="Cyt_P450_E_grp-I"/>
</dbReference>
<dbReference type="PANTHER" id="PTHR24305:SF190">
    <property type="entry name" value="P450, PUTATIVE (EUROFUNG)-RELATED"/>
    <property type="match status" value="1"/>
</dbReference>
<dbReference type="InterPro" id="IPR017972">
    <property type="entry name" value="Cyt_P450_CS"/>
</dbReference>
<reference evidence="6 7" key="1">
    <citation type="submission" date="2018-05" db="EMBL/GenBank/DDBJ databases">
        <title>Genome sequencing and assembly of the regulated plant pathogen Lachnellula willkommii and related sister species for the development of diagnostic species identification markers.</title>
        <authorList>
            <person name="Giroux E."/>
            <person name="Bilodeau G."/>
        </authorList>
    </citation>
    <scope>NUCLEOTIDE SEQUENCE [LARGE SCALE GENOMIC DNA]</scope>
    <source>
        <strain evidence="6 7">CBS 268.59</strain>
    </source>
</reference>
<evidence type="ECO:0000313" key="7">
    <source>
        <dbReference type="Proteomes" id="UP000469558"/>
    </source>
</evidence>
<dbReference type="GO" id="GO:0004497">
    <property type="term" value="F:monooxygenase activity"/>
    <property type="evidence" value="ECO:0007669"/>
    <property type="project" value="UniProtKB-KW"/>
</dbReference>
<dbReference type="PROSITE" id="PS00086">
    <property type="entry name" value="CYTOCHROME_P450"/>
    <property type="match status" value="1"/>
</dbReference>
<protein>
    <submittedName>
        <fullName evidence="6">Pisatin demethylase</fullName>
    </submittedName>
</protein>
<feature type="binding site" description="axial binding residue" evidence="4">
    <location>
        <position position="119"/>
    </location>
    <ligand>
        <name>heme</name>
        <dbReference type="ChEBI" id="CHEBI:30413"/>
    </ligand>
    <ligandPart>
        <name>Fe</name>
        <dbReference type="ChEBI" id="CHEBI:18248"/>
    </ligandPart>
</feature>
<dbReference type="InterPro" id="IPR050121">
    <property type="entry name" value="Cytochrome_P450_monoxygenase"/>
</dbReference>
<accession>A0A8T9CG47</accession>
<dbReference type="OrthoDB" id="3934656at2759"/>
<dbReference type="PRINTS" id="PR00463">
    <property type="entry name" value="EP450I"/>
</dbReference>
<keyword evidence="2 4" id="KW-0479">Metal-binding</keyword>
<sequence length="173" mass="19612">MAEIDEAEADGKLSEHVDFSEAQQFKYMQAVIKEAMRMHPVIAMPLERVVPEGGAIICGKFLPEGTIVGINAWAMHYSKDIFGHDVDDFRPERWLEAGPDRLRLMEQSFLAFGHGSRTCIGKNISILEMSKFVPQVLRHFRLEWAAPKDEWSVVGLFGAKQSGLIMRVIPRKQ</sequence>
<dbReference type="Proteomes" id="UP000469558">
    <property type="component" value="Unassembled WGS sequence"/>
</dbReference>
<evidence type="ECO:0000256" key="2">
    <source>
        <dbReference type="ARBA" id="ARBA00022723"/>
    </source>
</evidence>
<dbReference type="InterPro" id="IPR001128">
    <property type="entry name" value="Cyt_P450"/>
</dbReference>
<evidence type="ECO:0000256" key="4">
    <source>
        <dbReference type="PIRSR" id="PIRSR602401-1"/>
    </source>
</evidence>
<gene>
    <name evidence="6" type="primary">PDAT9_2</name>
    <name evidence="6" type="ORF">LSUE1_G000593</name>
</gene>
<dbReference type="InterPro" id="IPR036396">
    <property type="entry name" value="Cyt_P450_sf"/>
</dbReference>
<dbReference type="GO" id="GO:0005506">
    <property type="term" value="F:iron ion binding"/>
    <property type="evidence" value="ECO:0007669"/>
    <property type="project" value="InterPro"/>
</dbReference>
<dbReference type="SUPFAM" id="SSF48264">
    <property type="entry name" value="Cytochrome P450"/>
    <property type="match status" value="1"/>
</dbReference>
<dbReference type="Gene3D" id="1.10.630.10">
    <property type="entry name" value="Cytochrome P450"/>
    <property type="match status" value="1"/>
</dbReference>
<evidence type="ECO:0000256" key="1">
    <source>
        <dbReference type="ARBA" id="ARBA00001971"/>
    </source>
</evidence>
<evidence type="ECO:0000313" key="6">
    <source>
        <dbReference type="EMBL" id="TVY84829.1"/>
    </source>
</evidence>
<organism evidence="6 7">
    <name type="scientific">Lachnellula suecica</name>
    <dbReference type="NCBI Taxonomy" id="602035"/>
    <lineage>
        <taxon>Eukaryota</taxon>
        <taxon>Fungi</taxon>
        <taxon>Dikarya</taxon>
        <taxon>Ascomycota</taxon>
        <taxon>Pezizomycotina</taxon>
        <taxon>Leotiomycetes</taxon>
        <taxon>Helotiales</taxon>
        <taxon>Lachnaceae</taxon>
        <taxon>Lachnellula</taxon>
    </lineage>
</organism>
<keyword evidence="3 4" id="KW-0408">Iron</keyword>
<comment type="similarity">
    <text evidence="5">Belongs to the cytochrome P450 family.</text>
</comment>
<keyword evidence="5" id="KW-0560">Oxidoreductase</keyword>
<dbReference type="GO" id="GO:0020037">
    <property type="term" value="F:heme binding"/>
    <property type="evidence" value="ECO:0007669"/>
    <property type="project" value="InterPro"/>
</dbReference>
<dbReference type="PANTHER" id="PTHR24305">
    <property type="entry name" value="CYTOCHROME P450"/>
    <property type="match status" value="1"/>
</dbReference>
<keyword evidence="7" id="KW-1185">Reference proteome</keyword>
<dbReference type="AlphaFoldDB" id="A0A8T9CG47"/>
<comment type="cofactor">
    <cofactor evidence="1 4">
        <name>heme</name>
        <dbReference type="ChEBI" id="CHEBI:30413"/>
    </cofactor>
</comment>
<evidence type="ECO:0000256" key="5">
    <source>
        <dbReference type="RuleBase" id="RU000461"/>
    </source>
</evidence>
<dbReference type="Pfam" id="PF00067">
    <property type="entry name" value="p450"/>
    <property type="match status" value="1"/>
</dbReference>
<comment type="caution">
    <text evidence="6">The sequence shown here is derived from an EMBL/GenBank/DDBJ whole genome shotgun (WGS) entry which is preliminary data.</text>
</comment>